<name>A0A1M5M7W9_STRHI</name>
<evidence type="ECO:0000313" key="2">
    <source>
        <dbReference type="Proteomes" id="UP000184501"/>
    </source>
</evidence>
<dbReference type="AlphaFoldDB" id="A0A1M5M7W9"/>
<evidence type="ECO:0008006" key="3">
    <source>
        <dbReference type="Google" id="ProtNLM"/>
    </source>
</evidence>
<sequence>MAAAPWPPEELAAAYDRLQRTTLARVTVGTAPSAVTDAELVLLTIDGLHDVLGDDRISELVAAHRHAGVAELARSLLDATADVGLAPQDNASLAVIETRRG</sequence>
<dbReference type="RefSeq" id="WP_073489048.1">
    <property type="nucleotide sequence ID" value="NZ_FQVN01000013.1"/>
</dbReference>
<proteinExistence type="predicted"/>
<reference evidence="1 2" key="1">
    <citation type="submission" date="2016-11" db="EMBL/GenBank/DDBJ databases">
        <authorList>
            <person name="Jaros S."/>
            <person name="Januszkiewicz K."/>
            <person name="Wedrychowicz H."/>
        </authorList>
    </citation>
    <scope>NUCLEOTIDE SEQUENCE [LARGE SCALE GENOMIC DNA]</scope>
    <source>
        <strain evidence="1 2">DSM 44523</strain>
    </source>
</reference>
<keyword evidence="2" id="KW-1185">Reference proteome</keyword>
<dbReference type="Proteomes" id="UP000184501">
    <property type="component" value="Unassembled WGS sequence"/>
</dbReference>
<gene>
    <name evidence="1" type="ORF">SAMN05444320_11323</name>
</gene>
<dbReference type="InterPro" id="IPR036457">
    <property type="entry name" value="PPM-type-like_dom_sf"/>
</dbReference>
<organism evidence="1 2">
    <name type="scientific">Streptoalloteichus hindustanus</name>
    <dbReference type="NCBI Taxonomy" id="2017"/>
    <lineage>
        <taxon>Bacteria</taxon>
        <taxon>Bacillati</taxon>
        <taxon>Actinomycetota</taxon>
        <taxon>Actinomycetes</taxon>
        <taxon>Pseudonocardiales</taxon>
        <taxon>Pseudonocardiaceae</taxon>
        <taxon>Streptoalloteichus</taxon>
    </lineage>
</organism>
<dbReference type="SUPFAM" id="SSF81606">
    <property type="entry name" value="PP2C-like"/>
    <property type="match status" value="1"/>
</dbReference>
<evidence type="ECO:0000313" key="1">
    <source>
        <dbReference type="EMBL" id="SHG73352.1"/>
    </source>
</evidence>
<protein>
    <recommendedName>
        <fullName evidence="3">Stage II sporulation protein E (SpoIIE)</fullName>
    </recommendedName>
</protein>
<dbReference type="Gene3D" id="3.60.40.10">
    <property type="entry name" value="PPM-type phosphatase domain"/>
    <property type="match status" value="1"/>
</dbReference>
<dbReference type="EMBL" id="FQVN01000013">
    <property type="protein sequence ID" value="SHG73352.1"/>
    <property type="molecule type" value="Genomic_DNA"/>
</dbReference>
<accession>A0A1M5M7W9</accession>